<protein>
    <recommendedName>
        <fullName evidence="3">Fungal N-terminal domain-containing protein</fullName>
    </recommendedName>
</protein>
<accession>A0A8H4PLS0</accession>
<dbReference type="SUPFAM" id="SSF48403">
    <property type="entry name" value="Ankyrin repeat"/>
    <property type="match status" value="1"/>
</dbReference>
<reference evidence="1 2" key="1">
    <citation type="submission" date="2020-01" db="EMBL/GenBank/DDBJ databases">
        <title>Identification and distribution of gene clusters putatively required for synthesis of sphingolipid metabolism inhibitors in phylogenetically diverse species of the filamentous fungus Fusarium.</title>
        <authorList>
            <person name="Kim H.-S."/>
            <person name="Busman M."/>
            <person name="Brown D.W."/>
            <person name="Divon H."/>
            <person name="Uhlig S."/>
            <person name="Proctor R.H."/>
        </authorList>
    </citation>
    <scope>NUCLEOTIDE SEQUENCE [LARGE SCALE GENOMIC DNA]</scope>
    <source>
        <strain evidence="1 2">NRRL 20459</strain>
    </source>
</reference>
<dbReference type="OrthoDB" id="1577640at2759"/>
<proteinExistence type="predicted"/>
<dbReference type="AlphaFoldDB" id="A0A8H4PLS0"/>
<evidence type="ECO:0000313" key="2">
    <source>
        <dbReference type="Proteomes" id="UP000554235"/>
    </source>
</evidence>
<evidence type="ECO:0008006" key="3">
    <source>
        <dbReference type="Google" id="ProtNLM"/>
    </source>
</evidence>
<comment type="caution">
    <text evidence="1">The sequence shown here is derived from an EMBL/GenBank/DDBJ whole genome shotgun (WGS) entry which is preliminary data.</text>
</comment>
<gene>
    <name evidence="1" type="ORF">FALBO_1974</name>
</gene>
<sequence>MAEPVGITGTAVGIVSLGLQLYGGISDYLDAVKGRDEDLRHAKKHAKTLQASLRAIDDTIKNVKCDSTVAKDAAEECKSSCETELKALDTLLKDLQGPAIAPVDRIDQAKSSLRKWTYPFNKRDIAKLENRLSSTNGVLQTALMTLQMSISNITTDAMSGLQRAVETIQATAVDNNRTAMAQFEVLNRVNENSARVNQEVQFISQEALVRQDARLDEICTYLQAATGPDRQIAQLVSSQQDLKKVCDTMLNLLRHQEPESTVLGTQVTSFQRSGSAATQPFCRCKIRRNLRRNRNRWGPLFFETELERTDRHAPECPMSGIAPAMHQKKRTLGVSIPAMAKILNSAVRISCSLVSGGSSCSQSIAWVATVDEYSSPPFRIALIAKMASRSHGGFTAQDMQVLVESCRRRLMLCYAKKQASLTDVNDSGESVLDFIASVRLNPSTSESDNLAQVFRLLIALNIPATDADELAGNGYNYCGFENGKLVQLDVLRDFPEIAENLGFNPLSIAILREDEEEVQALVEKYPSYRMEANYCGQSPVHIAIQRGNFRILSLVIQGATADILNAAYDQNQYPIDLATDSSLHNPSRYEESLKACNGCKMLELLLESKSVLFQGTAAGALAYSDCQGAKKTIIRYLAMRRKELEHLAVSSLSSAEVQCLGLGRGWVLDQNAAKVQRYLEARSCHIPKHLMVYDEKYNTDIWWYEKWEDELSIYATIHDKELAEYSISLGFDAETAFVDLFRQIALIATGSYRSSLCPDYSSLPSYVGWMIERGANIARSTDVLFYCKGRERFRTRLEEFASILPKRLDILMPLREYHNIEYRWIYRAILRFLTFDALDLRHTCCGLWERPIPDAEEIEEIHQEDSARLQLLEDLLVEFEAGCGSNANLDPFIRDTWIPRMRAVNAELDSQKLTEEEFMKAEECGVEWIDRGDKVSPSSDIKDEVPEDLEYWLRKLDEIAIDPQRPLNAG</sequence>
<dbReference type="Gene3D" id="1.25.40.20">
    <property type="entry name" value="Ankyrin repeat-containing domain"/>
    <property type="match status" value="1"/>
</dbReference>
<dbReference type="EMBL" id="JAADYS010000249">
    <property type="protein sequence ID" value="KAF4471107.1"/>
    <property type="molecule type" value="Genomic_DNA"/>
</dbReference>
<keyword evidence="2" id="KW-1185">Reference proteome</keyword>
<organism evidence="1 2">
    <name type="scientific">Fusarium albosuccineum</name>
    <dbReference type="NCBI Taxonomy" id="1237068"/>
    <lineage>
        <taxon>Eukaryota</taxon>
        <taxon>Fungi</taxon>
        <taxon>Dikarya</taxon>
        <taxon>Ascomycota</taxon>
        <taxon>Pezizomycotina</taxon>
        <taxon>Sordariomycetes</taxon>
        <taxon>Hypocreomycetidae</taxon>
        <taxon>Hypocreales</taxon>
        <taxon>Nectriaceae</taxon>
        <taxon>Fusarium</taxon>
        <taxon>Fusarium decemcellulare species complex</taxon>
    </lineage>
</organism>
<evidence type="ECO:0000313" key="1">
    <source>
        <dbReference type="EMBL" id="KAF4471107.1"/>
    </source>
</evidence>
<dbReference type="InterPro" id="IPR036770">
    <property type="entry name" value="Ankyrin_rpt-contain_sf"/>
</dbReference>
<name>A0A8H4PLS0_9HYPO</name>
<dbReference type="Proteomes" id="UP000554235">
    <property type="component" value="Unassembled WGS sequence"/>
</dbReference>